<dbReference type="Gene3D" id="1.20.1250.20">
    <property type="entry name" value="MFS general substrate transporter like domains"/>
    <property type="match status" value="1"/>
</dbReference>
<organism evidence="6 7">
    <name type="scientific">Pseudomonas capeferrum</name>
    <dbReference type="NCBI Taxonomy" id="1495066"/>
    <lineage>
        <taxon>Bacteria</taxon>
        <taxon>Pseudomonadati</taxon>
        <taxon>Pseudomonadota</taxon>
        <taxon>Gammaproteobacteria</taxon>
        <taxon>Pseudomonadales</taxon>
        <taxon>Pseudomonadaceae</taxon>
        <taxon>Pseudomonas</taxon>
    </lineage>
</organism>
<dbReference type="InterPro" id="IPR036259">
    <property type="entry name" value="MFS_trans_sf"/>
</dbReference>
<dbReference type="Pfam" id="PF07690">
    <property type="entry name" value="MFS_1"/>
    <property type="match status" value="1"/>
</dbReference>
<dbReference type="PANTHER" id="PTHR42910">
    <property type="entry name" value="TRANSPORTER SCO4007-RELATED"/>
    <property type="match status" value="1"/>
</dbReference>
<proteinExistence type="predicted"/>
<dbReference type="InterPro" id="IPR020846">
    <property type="entry name" value="MFS_dom"/>
</dbReference>
<feature type="transmembrane region" description="Helical" evidence="4">
    <location>
        <begin position="168"/>
        <end position="188"/>
    </location>
</feature>
<feature type="transmembrane region" description="Helical" evidence="4">
    <location>
        <begin position="283"/>
        <end position="300"/>
    </location>
</feature>
<feature type="transmembrane region" description="Helical" evidence="4">
    <location>
        <begin position="337"/>
        <end position="363"/>
    </location>
</feature>
<accession>A0ABY7RB19</accession>
<feature type="transmembrane region" description="Helical" evidence="4">
    <location>
        <begin position="223"/>
        <end position="242"/>
    </location>
</feature>
<keyword evidence="2 4" id="KW-1133">Transmembrane helix</keyword>
<feature type="transmembrane region" description="Helical" evidence="4">
    <location>
        <begin position="85"/>
        <end position="118"/>
    </location>
</feature>
<gene>
    <name evidence="6" type="ORF">PMC74_02700</name>
</gene>
<dbReference type="CDD" id="cd17324">
    <property type="entry name" value="MFS_NepI_like"/>
    <property type="match status" value="1"/>
</dbReference>
<dbReference type="InterPro" id="IPR011701">
    <property type="entry name" value="MFS"/>
</dbReference>
<keyword evidence="7" id="KW-1185">Reference proteome</keyword>
<keyword evidence="3 4" id="KW-0472">Membrane</keyword>
<reference evidence="6 7" key="1">
    <citation type="journal article" date="2020" name="Front. Microbiol.">
        <title>Toward Biorecycling: Isolation of a Soil Bacterium That Grows on a Polyurethane Oligomer and Monomer.</title>
        <authorList>
            <person name="Espinosa M.J.C."/>
            <person name="Blanco A.C."/>
            <person name="Schmidgall T."/>
            <person name="Atanasoff-Kardjalieff A.K."/>
            <person name="Kappelmeyer U."/>
            <person name="Tischler D."/>
            <person name="Pieper D.H."/>
            <person name="Heipieper H.J."/>
            <person name="Eberlein C."/>
        </authorList>
    </citation>
    <scope>NUCLEOTIDE SEQUENCE [LARGE SCALE GENOMIC DNA]</scope>
    <source>
        <strain evidence="6 7">TDA1</strain>
    </source>
</reference>
<protein>
    <submittedName>
        <fullName evidence="6">MFS transporter</fullName>
    </submittedName>
</protein>
<dbReference type="SUPFAM" id="SSF103473">
    <property type="entry name" value="MFS general substrate transporter"/>
    <property type="match status" value="1"/>
</dbReference>
<evidence type="ECO:0000256" key="2">
    <source>
        <dbReference type="ARBA" id="ARBA00022989"/>
    </source>
</evidence>
<keyword evidence="1 4" id="KW-0812">Transmembrane</keyword>
<dbReference type="Proteomes" id="UP001214301">
    <property type="component" value="Chromosome"/>
</dbReference>
<feature type="transmembrane region" description="Helical" evidence="4">
    <location>
        <begin position="254"/>
        <end position="271"/>
    </location>
</feature>
<dbReference type="PANTHER" id="PTHR42910:SF1">
    <property type="entry name" value="MAJOR FACILITATOR SUPERFAMILY (MFS) PROFILE DOMAIN-CONTAINING PROTEIN"/>
    <property type="match status" value="1"/>
</dbReference>
<feature type="transmembrane region" description="Helical" evidence="4">
    <location>
        <begin position="369"/>
        <end position="389"/>
    </location>
</feature>
<evidence type="ECO:0000313" key="7">
    <source>
        <dbReference type="Proteomes" id="UP001214301"/>
    </source>
</evidence>
<name>A0ABY7RB19_9PSED</name>
<feature type="domain" description="Major facilitator superfamily (MFS) profile" evidence="5">
    <location>
        <begin position="15"/>
        <end position="407"/>
    </location>
</feature>
<evidence type="ECO:0000256" key="4">
    <source>
        <dbReference type="SAM" id="Phobius"/>
    </source>
</evidence>
<evidence type="ECO:0000256" key="1">
    <source>
        <dbReference type="ARBA" id="ARBA00022692"/>
    </source>
</evidence>
<feature type="transmembrane region" description="Helical" evidence="4">
    <location>
        <begin position="138"/>
        <end position="156"/>
    </location>
</feature>
<evidence type="ECO:0000313" key="6">
    <source>
        <dbReference type="EMBL" id="WCI00827.1"/>
    </source>
</evidence>
<dbReference type="RefSeq" id="WP_156311448.1">
    <property type="nucleotide sequence ID" value="NZ_CP116669.1"/>
</dbReference>
<evidence type="ECO:0000259" key="5">
    <source>
        <dbReference type="PROSITE" id="PS50850"/>
    </source>
</evidence>
<feature type="transmembrane region" description="Helical" evidence="4">
    <location>
        <begin position="306"/>
        <end position="325"/>
    </location>
</feature>
<evidence type="ECO:0000256" key="3">
    <source>
        <dbReference type="ARBA" id="ARBA00023136"/>
    </source>
</evidence>
<dbReference type="PROSITE" id="PS50850">
    <property type="entry name" value="MFS"/>
    <property type="match status" value="1"/>
</dbReference>
<dbReference type="EMBL" id="CP116669">
    <property type="protein sequence ID" value="WCI00827.1"/>
    <property type="molecule type" value="Genomic_DNA"/>
</dbReference>
<feature type="transmembrane region" description="Helical" evidence="4">
    <location>
        <begin position="50"/>
        <end position="73"/>
    </location>
</feature>
<sequence>MHASSTSPPRLTQAMTLLLALTCAMAVATVYVAQPLLESMAWDLGVGQQRIGWVVGATQAGYALGLLLIVPLGDLIDRKRLIIGQLLVSALALVAVGMAWGWAVLLVALAMVGLMAVMVQVMVAHAATLATPAQQGQAVGTVTSGVVLGILLARLVSGVVADVAGWRVVYFAAAGVLVLMAGLLWNGMPGTRPAAQRSSYLALIGSLFALFRQDPLLRQRGLYGLLIFAAFSVLWSAMVLPLSASPLALNHTQIGLFGLAGVAGALAAARAGRLADQGRGDRTTGLALGVLTLSWLPTAFVEHSLVAFLLGVVLLDFAVQAVHVTNQSLLLAGRSALASRLIGAYMCCYSLGSGLGAVLATWVYARWGWAAVCGLGAGISATALGCWLVSSTGSAAVAALPARDQNL</sequence>